<reference evidence="1 2" key="1">
    <citation type="journal article" date="2016" name="Front. Microbiol.">
        <title>Genome and transcriptome sequences reveal the specific parasitism of the nematophagous Purpureocillium lilacinum 36-1.</title>
        <authorList>
            <person name="Xie J."/>
            <person name="Li S."/>
            <person name="Mo C."/>
            <person name="Xiao X."/>
            <person name="Peng D."/>
            <person name="Wang G."/>
            <person name="Xiao Y."/>
        </authorList>
    </citation>
    <scope>NUCLEOTIDE SEQUENCE [LARGE SCALE GENOMIC DNA]</scope>
    <source>
        <strain evidence="1 2">36-1</strain>
    </source>
</reference>
<accession>A0A2U3E4D5</accession>
<evidence type="ECO:0000313" key="1">
    <source>
        <dbReference type="EMBL" id="PWI69385.1"/>
    </source>
</evidence>
<proteinExistence type="predicted"/>
<organism evidence="1 2">
    <name type="scientific">Purpureocillium lilacinum</name>
    <name type="common">Paecilomyces lilacinus</name>
    <dbReference type="NCBI Taxonomy" id="33203"/>
    <lineage>
        <taxon>Eukaryota</taxon>
        <taxon>Fungi</taxon>
        <taxon>Dikarya</taxon>
        <taxon>Ascomycota</taxon>
        <taxon>Pezizomycotina</taxon>
        <taxon>Sordariomycetes</taxon>
        <taxon>Hypocreomycetidae</taxon>
        <taxon>Hypocreales</taxon>
        <taxon>Ophiocordycipitaceae</taxon>
        <taxon>Purpureocillium</taxon>
    </lineage>
</organism>
<comment type="caution">
    <text evidence="1">The sequence shown here is derived from an EMBL/GenBank/DDBJ whole genome shotgun (WGS) entry which is preliminary data.</text>
</comment>
<dbReference type="EMBL" id="LCWV01000012">
    <property type="protein sequence ID" value="PWI69385.1"/>
    <property type="molecule type" value="Genomic_DNA"/>
</dbReference>
<protein>
    <submittedName>
        <fullName evidence="1">Uncharacterized protein</fullName>
    </submittedName>
</protein>
<dbReference type="AlphaFoldDB" id="A0A2U3E4D5"/>
<sequence length="160" mass="17247">MNAVWNPVLHGVTNGMPRLAEDLRVCQVTCVPRGCDTPDAKAWATGKECQFYGAMCLPEVSYIKLHVGSDTSALAQVPAFESSRNCRSVAARLIRATGHGRFSPAGFDTGKQDYGWTLERRWDAVCTAPTMLVPPGSPFELGSACGPEHRRLGPRAAGDI</sequence>
<gene>
    <name evidence="1" type="ORF">PCL_01032</name>
</gene>
<dbReference type="Proteomes" id="UP000245956">
    <property type="component" value="Unassembled WGS sequence"/>
</dbReference>
<evidence type="ECO:0000313" key="2">
    <source>
        <dbReference type="Proteomes" id="UP000245956"/>
    </source>
</evidence>
<name>A0A2U3E4D5_PURLI</name>